<evidence type="ECO:0000256" key="13">
    <source>
        <dbReference type="ARBA" id="ARBA00049494"/>
    </source>
</evidence>
<dbReference type="PANTHER" id="PTHR22749">
    <property type="entry name" value="RIBOFLAVIN KINASE/FMN ADENYLYLTRANSFERASE"/>
    <property type="match status" value="1"/>
</dbReference>
<dbReference type="InterPro" id="IPR015864">
    <property type="entry name" value="FAD_synthase"/>
</dbReference>
<evidence type="ECO:0000256" key="14">
    <source>
        <dbReference type="PIRNR" id="PIRNR004491"/>
    </source>
</evidence>
<organism evidence="16 17">
    <name type="scientific">Conyzicola nivalis</name>
    <dbReference type="NCBI Taxonomy" id="1477021"/>
    <lineage>
        <taxon>Bacteria</taxon>
        <taxon>Bacillati</taxon>
        <taxon>Actinomycetota</taxon>
        <taxon>Actinomycetes</taxon>
        <taxon>Micrococcales</taxon>
        <taxon>Microbacteriaceae</taxon>
        <taxon>Conyzicola</taxon>
    </lineage>
</organism>
<evidence type="ECO:0000256" key="2">
    <source>
        <dbReference type="ARBA" id="ARBA00005201"/>
    </source>
</evidence>
<keyword evidence="9 14" id="KW-0274">FAD</keyword>
<dbReference type="Proteomes" id="UP001549257">
    <property type="component" value="Unassembled WGS sequence"/>
</dbReference>
<evidence type="ECO:0000256" key="9">
    <source>
        <dbReference type="ARBA" id="ARBA00022827"/>
    </source>
</evidence>
<dbReference type="SUPFAM" id="SSF82114">
    <property type="entry name" value="Riboflavin kinase-like"/>
    <property type="match status" value="1"/>
</dbReference>
<comment type="pathway">
    <text evidence="1 14">Cofactor biosynthesis; FAD biosynthesis; FAD from FMN: step 1/1.</text>
</comment>
<dbReference type="RefSeq" id="WP_354023085.1">
    <property type="nucleotide sequence ID" value="NZ_JBEPSJ010000001.1"/>
</dbReference>
<comment type="catalytic activity">
    <reaction evidence="12 14">
        <text>riboflavin + ATP = FMN + ADP + H(+)</text>
        <dbReference type="Rhea" id="RHEA:14357"/>
        <dbReference type="ChEBI" id="CHEBI:15378"/>
        <dbReference type="ChEBI" id="CHEBI:30616"/>
        <dbReference type="ChEBI" id="CHEBI:57986"/>
        <dbReference type="ChEBI" id="CHEBI:58210"/>
        <dbReference type="ChEBI" id="CHEBI:456216"/>
        <dbReference type="EC" id="2.7.1.26"/>
    </reaction>
</comment>
<keyword evidence="10 14" id="KW-0067">ATP-binding</keyword>
<evidence type="ECO:0000256" key="4">
    <source>
        <dbReference type="ARBA" id="ARBA00022643"/>
    </source>
</evidence>
<evidence type="ECO:0000256" key="12">
    <source>
        <dbReference type="ARBA" id="ARBA00047880"/>
    </source>
</evidence>
<evidence type="ECO:0000256" key="8">
    <source>
        <dbReference type="ARBA" id="ARBA00022777"/>
    </source>
</evidence>
<dbReference type="Gene3D" id="3.40.50.620">
    <property type="entry name" value="HUPs"/>
    <property type="match status" value="1"/>
</dbReference>
<evidence type="ECO:0000256" key="10">
    <source>
        <dbReference type="ARBA" id="ARBA00022840"/>
    </source>
</evidence>
<evidence type="ECO:0000256" key="1">
    <source>
        <dbReference type="ARBA" id="ARBA00004726"/>
    </source>
</evidence>
<dbReference type="InterPro" id="IPR002606">
    <property type="entry name" value="Riboflavin_kinase_bac"/>
</dbReference>
<dbReference type="EC" id="2.7.1.26" evidence="14"/>
<dbReference type="InterPro" id="IPR023465">
    <property type="entry name" value="Riboflavin_kinase_dom_sf"/>
</dbReference>
<dbReference type="SMART" id="SM00904">
    <property type="entry name" value="Flavokinase"/>
    <property type="match status" value="1"/>
</dbReference>
<dbReference type="Pfam" id="PF06574">
    <property type="entry name" value="FAD_syn"/>
    <property type="match status" value="1"/>
</dbReference>
<keyword evidence="11" id="KW-0511">Multifunctional enzyme</keyword>
<dbReference type="Gene3D" id="2.40.30.30">
    <property type="entry name" value="Riboflavin kinase-like"/>
    <property type="match status" value="1"/>
</dbReference>
<evidence type="ECO:0000256" key="7">
    <source>
        <dbReference type="ARBA" id="ARBA00022741"/>
    </source>
</evidence>
<accession>A0ABV2QIL6</accession>
<evidence type="ECO:0000256" key="3">
    <source>
        <dbReference type="ARBA" id="ARBA00022630"/>
    </source>
</evidence>
<dbReference type="NCBIfam" id="NF004160">
    <property type="entry name" value="PRK05627.1-3"/>
    <property type="match status" value="1"/>
</dbReference>
<evidence type="ECO:0000259" key="15">
    <source>
        <dbReference type="SMART" id="SM00904"/>
    </source>
</evidence>
<evidence type="ECO:0000256" key="11">
    <source>
        <dbReference type="ARBA" id="ARBA00023268"/>
    </source>
</evidence>
<dbReference type="InterPro" id="IPR015865">
    <property type="entry name" value="Riboflavin_kinase_bac/euk"/>
</dbReference>
<evidence type="ECO:0000313" key="16">
    <source>
        <dbReference type="EMBL" id="MET4580877.1"/>
    </source>
</evidence>
<proteinExistence type="inferred from homology"/>
<keyword evidence="17" id="KW-1185">Reference proteome</keyword>
<dbReference type="EMBL" id="JBEPSJ010000001">
    <property type="protein sequence ID" value="MET4580877.1"/>
    <property type="molecule type" value="Genomic_DNA"/>
</dbReference>
<dbReference type="GO" id="GO:0003919">
    <property type="term" value="F:FMN adenylyltransferase activity"/>
    <property type="evidence" value="ECO:0007669"/>
    <property type="project" value="UniProtKB-EC"/>
</dbReference>
<comment type="pathway">
    <text evidence="2 14">Cofactor biosynthesis; FMN biosynthesis; FMN from riboflavin (ATP route): step 1/1.</text>
</comment>
<dbReference type="Pfam" id="PF01687">
    <property type="entry name" value="Flavokinase"/>
    <property type="match status" value="1"/>
</dbReference>
<feature type="domain" description="Riboflavin kinase" evidence="15">
    <location>
        <begin position="189"/>
        <end position="314"/>
    </location>
</feature>
<comment type="catalytic activity">
    <reaction evidence="13 14">
        <text>FMN + ATP + H(+) = FAD + diphosphate</text>
        <dbReference type="Rhea" id="RHEA:17237"/>
        <dbReference type="ChEBI" id="CHEBI:15378"/>
        <dbReference type="ChEBI" id="CHEBI:30616"/>
        <dbReference type="ChEBI" id="CHEBI:33019"/>
        <dbReference type="ChEBI" id="CHEBI:57692"/>
        <dbReference type="ChEBI" id="CHEBI:58210"/>
        <dbReference type="EC" id="2.7.7.2"/>
    </reaction>
</comment>
<dbReference type="CDD" id="cd02064">
    <property type="entry name" value="FAD_synthetase_N"/>
    <property type="match status" value="1"/>
</dbReference>
<keyword evidence="3 14" id="KW-0285">Flavoprotein</keyword>
<comment type="similarity">
    <text evidence="14">Belongs to the ribF family.</text>
</comment>
<keyword evidence="8 14" id="KW-0418">Kinase</keyword>
<keyword evidence="5 14" id="KW-0808">Transferase</keyword>
<protein>
    <recommendedName>
        <fullName evidence="14">Riboflavin biosynthesis protein</fullName>
    </recommendedName>
    <domain>
        <recommendedName>
            <fullName evidence="14">Riboflavin kinase</fullName>
            <ecNumber evidence="14">2.7.1.26</ecNumber>
        </recommendedName>
        <alternativeName>
            <fullName evidence="14">Flavokinase</fullName>
        </alternativeName>
    </domain>
    <domain>
        <recommendedName>
            <fullName evidence="14">FMN adenylyltransferase</fullName>
            <ecNumber evidence="14">2.7.7.2</ecNumber>
        </recommendedName>
        <alternativeName>
            <fullName evidence="14">FAD pyrophosphorylase</fullName>
        </alternativeName>
        <alternativeName>
            <fullName evidence="14">FAD synthase</fullName>
        </alternativeName>
    </domain>
</protein>
<evidence type="ECO:0000256" key="5">
    <source>
        <dbReference type="ARBA" id="ARBA00022679"/>
    </source>
</evidence>
<gene>
    <name evidence="16" type="ORF">ABIE21_000367</name>
</gene>
<keyword evidence="6 14" id="KW-0548">Nucleotidyltransferase</keyword>
<dbReference type="EC" id="2.7.7.2" evidence="14"/>
<comment type="caution">
    <text evidence="16">The sequence shown here is derived from an EMBL/GenBank/DDBJ whole genome shotgun (WGS) entry which is preliminary data.</text>
</comment>
<reference evidence="16 17" key="1">
    <citation type="submission" date="2024-06" db="EMBL/GenBank/DDBJ databases">
        <title>Sorghum-associated microbial communities from plants grown in Nebraska, USA.</title>
        <authorList>
            <person name="Schachtman D."/>
        </authorList>
    </citation>
    <scope>NUCLEOTIDE SEQUENCE [LARGE SCALE GENOMIC DNA]</scope>
    <source>
        <strain evidence="16 17">2857</strain>
    </source>
</reference>
<evidence type="ECO:0000256" key="6">
    <source>
        <dbReference type="ARBA" id="ARBA00022695"/>
    </source>
</evidence>
<dbReference type="SUPFAM" id="SSF52374">
    <property type="entry name" value="Nucleotidylyl transferase"/>
    <property type="match status" value="1"/>
</dbReference>
<dbReference type="PIRSF" id="PIRSF004491">
    <property type="entry name" value="FAD_Synth"/>
    <property type="match status" value="1"/>
</dbReference>
<dbReference type="GO" id="GO:0008531">
    <property type="term" value="F:riboflavin kinase activity"/>
    <property type="evidence" value="ECO:0007669"/>
    <property type="project" value="UniProtKB-EC"/>
</dbReference>
<sequence>MIFFDSLAEVPADFGPSAVAIGKFDGVHAGHRRIIDELRSVAERDSLESTIVTFDRHPLSIIRPEACPPPLVSNAQKVELLEESGVDATLMLVFDLPFSRLSPEEFVRSILVDALHARVVMVGADFRFGARGAGDVALLQRLGAEQGFAVQLIDDVVSPAPGAEHTRRASSTWIRELLAEGRVAEAAVVLGHLPSVRGVVVMGAQRGRELGFPTANLSPQNEGFIPGDGVYAAWFTVDGRRYGAAVSIGNNPTFHGVPEKQVEAHVLDETIDLYGKTVEVSFVEYIRGQVKYSTVEALIDQIADDERKVRTILGYPDKVVA</sequence>
<dbReference type="InterPro" id="IPR023468">
    <property type="entry name" value="Riboflavin_kinase"/>
</dbReference>
<keyword evidence="7 14" id="KW-0547">Nucleotide-binding</keyword>
<name>A0ABV2QIL6_9MICO</name>
<dbReference type="NCBIfam" id="TIGR00083">
    <property type="entry name" value="ribF"/>
    <property type="match status" value="1"/>
</dbReference>
<keyword evidence="4 14" id="KW-0288">FMN</keyword>
<dbReference type="PANTHER" id="PTHR22749:SF6">
    <property type="entry name" value="RIBOFLAVIN KINASE"/>
    <property type="match status" value="1"/>
</dbReference>
<evidence type="ECO:0000313" key="17">
    <source>
        <dbReference type="Proteomes" id="UP001549257"/>
    </source>
</evidence>
<dbReference type="InterPro" id="IPR014729">
    <property type="entry name" value="Rossmann-like_a/b/a_fold"/>
</dbReference>